<protein>
    <submittedName>
        <fullName evidence="2">Virulence protein RhuM family protein</fullName>
    </submittedName>
</protein>
<evidence type="ECO:0000313" key="2">
    <source>
        <dbReference type="EMBL" id="CAD6492787.1"/>
    </source>
</evidence>
<dbReference type="InterPro" id="IPR011204">
    <property type="entry name" value="Virulence_RhuM-like"/>
</dbReference>
<reference evidence="2" key="1">
    <citation type="submission" date="2020-10" db="EMBL/GenBank/DDBJ databases">
        <authorList>
            <person name="Hahn C.J."/>
            <person name="Laso-Perez R."/>
            <person name="Vulcano F."/>
            <person name="Vaziourakis K.-M."/>
            <person name="Stokke R."/>
            <person name="Steen I.H."/>
            <person name="Teske A."/>
            <person name="Boetius A."/>
            <person name="Liebeke M."/>
            <person name="Amann R."/>
            <person name="Knittel K."/>
        </authorList>
    </citation>
    <scope>NUCLEOTIDE SEQUENCE</scope>
    <source>
        <strain evidence="2">Gfbio:e3339647-f889-4370-9287-4fb5cb688e4c:AG392D22_GoMArc1</strain>
    </source>
</reference>
<dbReference type="PANTHER" id="PTHR35810">
    <property type="entry name" value="CYTOPLASMIC PROTEIN-RELATED"/>
    <property type="match status" value="1"/>
</dbReference>
<feature type="domain" description="Bro-N" evidence="1">
    <location>
        <begin position="6"/>
        <end position="127"/>
    </location>
</feature>
<sequence length="251" mass="29057">MNKSDIVKQQSDFILYTSGDGDVNVEVFLKDETVWLTQKGISGLFGVNVPAISKHLANIYKTGELRKKSTISILETVQNEGGRNVRRKMEFYNLDAIISVGYRVNSYQATQFRIWATRTLKEYIIKGVVMDDERLKQGNQLFGKDYFEELLERIREIRASERRFYQKITDIYALAADYYKNAPATKDFFATVQNKLYWAITGKTWLFNFFRVDVSMTKKINHGGHGGHRELLFFSVSSVLSVVFPKPNFRI</sequence>
<gene>
    <name evidence="2" type="ORF">EMLJLAPB_00367</name>
</gene>
<dbReference type="Pfam" id="PF13310">
    <property type="entry name" value="Virulence_RhuM"/>
    <property type="match status" value="1"/>
</dbReference>
<dbReference type="EMBL" id="CAJHIS010000007">
    <property type="protein sequence ID" value="CAD6492787.1"/>
    <property type="molecule type" value="Genomic_DNA"/>
</dbReference>
<accession>A0A811TE42</accession>
<organism evidence="2 3">
    <name type="scientific">Candidatus Argoarchaeum ethanivorans</name>
    <dbReference type="NCBI Taxonomy" id="2608793"/>
    <lineage>
        <taxon>Archaea</taxon>
        <taxon>Methanobacteriati</taxon>
        <taxon>Methanobacteriota</taxon>
        <taxon>Stenosarchaea group</taxon>
        <taxon>Methanomicrobia</taxon>
        <taxon>Methanosarcinales</taxon>
        <taxon>Methanosarcinales incertae sedis</taxon>
        <taxon>GOM Arc I cluster</taxon>
        <taxon>Candidatus Argoarchaeum</taxon>
    </lineage>
</organism>
<dbReference type="InterPro" id="IPR003497">
    <property type="entry name" value="BRO_N_domain"/>
</dbReference>
<dbReference type="PROSITE" id="PS51750">
    <property type="entry name" value="BRO_N"/>
    <property type="match status" value="1"/>
</dbReference>
<evidence type="ECO:0000259" key="1">
    <source>
        <dbReference type="PROSITE" id="PS51750"/>
    </source>
</evidence>
<dbReference type="PANTHER" id="PTHR35810:SF1">
    <property type="entry name" value="CYTOPLASMIC PROTEIN"/>
    <property type="match status" value="1"/>
</dbReference>
<proteinExistence type="predicted"/>
<name>A0A811TE42_9EURY</name>
<dbReference type="Proteomes" id="UP000634805">
    <property type="component" value="Unassembled WGS sequence"/>
</dbReference>
<comment type="caution">
    <text evidence="2">The sequence shown here is derived from an EMBL/GenBank/DDBJ whole genome shotgun (WGS) entry which is preliminary data.</text>
</comment>
<evidence type="ECO:0000313" key="3">
    <source>
        <dbReference type="Proteomes" id="UP000634805"/>
    </source>
</evidence>
<dbReference type="AlphaFoldDB" id="A0A811TE42"/>